<dbReference type="EMBL" id="QJPH01000306">
    <property type="protein sequence ID" value="PZN79090.1"/>
    <property type="molecule type" value="Genomic_DNA"/>
</dbReference>
<evidence type="ECO:0000313" key="3">
    <source>
        <dbReference type="Proteomes" id="UP000249396"/>
    </source>
</evidence>
<dbReference type="InterPro" id="IPR010985">
    <property type="entry name" value="Ribbon_hlx_hlx"/>
</dbReference>
<gene>
    <name evidence="2" type="ORF">DM484_11910</name>
</gene>
<dbReference type="GO" id="GO:0006355">
    <property type="term" value="P:regulation of DNA-templated transcription"/>
    <property type="evidence" value="ECO:0007669"/>
    <property type="project" value="InterPro"/>
</dbReference>
<evidence type="ECO:0000313" key="2">
    <source>
        <dbReference type="EMBL" id="PZN79090.1"/>
    </source>
</evidence>
<name>A0A2W4SV49_9GAMM</name>
<organism evidence="2 3">
    <name type="scientific">Candidatus Methylumidiphilus alinenensis</name>
    <dbReference type="NCBI Taxonomy" id="2202197"/>
    <lineage>
        <taxon>Bacteria</taxon>
        <taxon>Pseudomonadati</taxon>
        <taxon>Pseudomonadota</taxon>
        <taxon>Gammaproteobacteria</taxon>
        <taxon>Methylococcales</taxon>
        <taxon>Candidatus Methylumidiphilus</taxon>
    </lineage>
</organism>
<dbReference type="Pfam" id="PF22513">
    <property type="entry name" value="FitA-like_RHH"/>
    <property type="match status" value="1"/>
</dbReference>
<proteinExistence type="predicted"/>
<accession>A0A2W4SV49</accession>
<reference evidence="2 3" key="1">
    <citation type="journal article" date="2018" name="Aquat. Microb. Ecol.">
        <title>Gammaproteobacterial methanotrophs dominate.</title>
        <authorList>
            <person name="Rissanen A.J."/>
            <person name="Saarenheimo J."/>
            <person name="Tiirola M."/>
            <person name="Peura S."/>
            <person name="Aalto S.L."/>
            <person name="Karvinen A."/>
            <person name="Nykanen H."/>
        </authorList>
    </citation>
    <scope>NUCLEOTIDE SEQUENCE [LARGE SCALE GENOMIC DNA]</scope>
    <source>
        <strain evidence="2">AMbin10</strain>
    </source>
</reference>
<dbReference type="Proteomes" id="UP000249396">
    <property type="component" value="Unassembled WGS sequence"/>
</dbReference>
<protein>
    <recommendedName>
        <fullName evidence="1">Antitoxin FitA-like ribbon-helix-helix domain-containing protein</fullName>
    </recommendedName>
</protein>
<comment type="caution">
    <text evidence="2">The sequence shown here is derived from an EMBL/GenBank/DDBJ whole genome shotgun (WGS) entry which is preliminary data.</text>
</comment>
<dbReference type="Gene3D" id="1.10.1220.10">
    <property type="entry name" value="Met repressor-like"/>
    <property type="match status" value="1"/>
</dbReference>
<dbReference type="InterPro" id="IPR013321">
    <property type="entry name" value="Arc_rbn_hlx_hlx"/>
</dbReference>
<dbReference type="AlphaFoldDB" id="A0A2W4SV49"/>
<dbReference type="SUPFAM" id="SSF47598">
    <property type="entry name" value="Ribbon-helix-helix"/>
    <property type="match status" value="1"/>
</dbReference>
<feature type="domain" description="Antitoxin FitA-like ribbon-helix-helix" evidence="1">
    <location>
        <begin position="3"/>
        <end position="40"/>
    </location>
</feature>
<evidence type="ECO:0000259" key="1">
    <source>
        <dbReference type="Pfam" id="PF22513"/>
    </source>
</evidence>
<sequence length="86" mass="9752">MTTLMLHDISDNLYQKLKALAEAHRHSVNQEALSVLESALAPLDDTPKPSTQETLDWLRLEVWTLPVLDGRNPDEILGYNEHGLFD</sequence>
<dbReference type="InterPro" id="IPR053853">
    <property type="entry name" value="FitA-like_RHH"/>
</dbReference>